<comment type="similarity">
    <text evidence="1">Belongs to the HupF/HypC family.</text>
</comment>
<dbReference type="PANTHER" id="PTHR35177:SF2">
    <property type="entry name" value="HYDROGENASE MATURATION FACTOR HYBG"/>
    <property type="match status" value="1"/>
</dbReference>
<reference evidence="2 3" key="1">
    <citation type="journal article" date="2014" name="Int. J. Syst. Evol. Microbiol.">
        <title>Complete genome sequence of Corynebacterium casei LMG S-19264T (=DSM 44701T), isolated from a smear-ripened cheese.</title>
        <authorList>
            <consortium name="US DOE Joint Genome Institute (JGI-PGF)"/>
            <person name="Walter F."/>
            <person name="Albersmeier A."/>
            <person name="Kalinowski J."/>
            <person name="Ruckert C."/>
        </authorList>
    </citation>
    <scope>NUCLEOTIDE SEQUENCE [LARGE SCALE GENOMIC DNA]</scope>
    <source>
        <strain evidence="2 3">NBRC 112785</strain>
    </source>
</reference>
<dbReference type="NCBIfam" id="TIGR00074">
    <property type="entry name" value="hypC_hupF"/>
    <property type="match status" value="1"/>
</dbReference>
<protein>
    <submittedName>
        <fullName evidence="2">Hydrogenase assembly protein HypC</fullName>
    </submittedName>
</protein>
<dbReference type="InterPro" id="IPR001109">
    <property type="entry name" value="Hydrogenase_HupF/HypC"/>
</dbReference>
<dbReference type="RefSeq" id="WP_095499642.1">
    <property type="nucleotide sequence ID" value="NZ_BSPO01000002.1"/>
</dbReference>
<dbReference type="GO" id="GO:1902670">
    <property type="term" value="F:carbon dioxide binding"/>
    <property type="evidence" value="ECO:0007669"/>
    <property type="project" value="TreeGrafter"/>
</dbReference>
<dbReference type="FunFam" id="2.30.30.140:FF:000022">
    <property type="entry name" value="Hydrogenase assembly chaperone HybG"/>
    <property type="match status" value="1"/>
</dbReference>
<evidence type="ECO:0000313" key="2">
    <source>
        <dbReference type="EMBL" id="GLS82811.1"/>
    </source>
</evidence>
<evidence type="ECO:0000256" key="1">
    <source>
        <dbReference type="ARBA" id="ARBA00006018"/>
    </source>
</evidence>
<sequence>MCFSIPSKVVAIDSDNQIATIDTLGQERHTSIHLLGDEVAVGDYVLVQSGFAMQTIDEQSALDSLELYQEIVTKMEQGAI</sequence>
<dbReference type="PANTHER" id="PTHR35177">
    <property type="entry name" value="HYDROGENASE MATURATION FACTOR HYBG"/>
    <property type="match status" value="1"/>
</dbReference>
<dbReference type="Pfam" id="PF01455">
    <property type="entry name" value="HupF_HypC"/>
    <property type="match status" value="1"/>
</dbReference>
<keyword evidence="3" id="KW-1185">Reference proteome</keyword>
<dbReference type="PRINTS" id="PR00445">
    <property type="entry name" value="HUPFHYPC"/>
</dbReference>
<proteinExistence type="inferred from homology"/>
<gene>
    <name evidence="2" type="primary">hypC_2</name>
    <name evidence="2" type="ORF">GCM10007894_07880</name>
</gene>
<dbReference type="Gene3D" id="2.30.30.140">
    <property type="match status" value="1"/>
</dbReference>
<accession>A0AA37TWE1</accession>
<evidence type="ECO:0000313" key="3">
    <source>
        <dbReference type="Proteomes" id="UP001157439"/>
    </source>
</evidence>
<dbReference type="AlphaFoldDB" id="A0AA37TWE1"/>
<organism evidence="2 3">
    <name type="scientific">Paraferrimonas haliotis</name>
    <dbReference type="NCBI Taxonomy" id="2013866"/>
    <lineage>
        <taxon>Bacteria</taxon>
        <taxon>Pseudomonadati</taxon>
        <taxon>Pseudomonadota</taxon>
        <taxon>Gammaproteobacteria</taxon>
        <taxon>Alteromonadales</taxon>
        <taxon>Ferrimonadaceae</taxon>
        <taxon>Paraferrimonas</taxon>
    </lineage>
</organism>
<name>A0AA37TWE1_9GAMM</name>
<dbReference type="GO" id="GO:0005506">
    <property type="term" value="F:iron ion binding"/>
    <property type="evidence" value="ECO:0007669"/>
    <property type="project" value="TreeGrafter"/>
</dbReference>
<dbReference type="Proteomes" id="UP001157439">
    <property type="component" value="Unassembled WGS sequence"/>
</dbReference>
<dbReference type="SUPFAM" id="SSF159127">
    <property type="entry name" value="HupF/HypC-like"/>
    <property type="match status" value="1"/>
</dbReference>
<dbReference type="EMBL" id="BSPO01000002">
    <property type="protein sequence ID" value="GLS82811.1"/>
    <property type="molecule type" value="Genomic_DNA"/>
</dbReference>
<dbReference type="GO" id="GO:0051604">
    <property type="term" value="P:protein maturation"/>
    <property type="evidence" value="ECO:0007669"/>
    <property type="project" value="TreeGrafter"/>
</dbReference>
<comment type="caution">
    <text evidence="2">The sequence shown here is derived from an EMBL/GenBank/DDBJ whole genome shotgun (WGS) entry which is preliminary data.</text>
</comment>